<dbReference type="PANTHER" id="PTHR43900:SF3">
    <property type="entry name" value="GLUTATHIONE S-TRANSFERASE RHO"/>
    <property type="match status" value="1"/>
</dbReference>
<evidence type="ECO:0000256" key="1">
    <source>
        <dbReference type="ARBA" id="ARBA00012452"/>
    </source>
</evidence>
<dbReference type="EC" id="2.5.1.18" evidence="1"/>
<evidence type="ECO:0000256" key="2">
    <source>
        <dbReference type="ARBA" id="ARBA00022679"/>
    </source>
</evidence>
<dbReference type="Gene3D" id="3.40.30.10">
    <property type="entry name" value="Glutaredoxin"/>
    <property type="match status" value="1"/>
</dbReference>
<reference evidence="4" key="1">
    <citation type="submission" date="2022-08" db="EMBL/GenBank/DDBJ databases">
        <authorList>
            <consortium name="DOE Joint Genome Institute"/>
            <person name="Min B."/>
            <person name="Riley R."/>
            <person name="Sierra-Patev S."/>
            <person name="Naranjo-Ortiz M."/>
            <person name="Looney B."/>
            <person name="Konkel Z."/>
            <person name="Slot J.C."/>
            <person name="Sakamoto Y."/>
            <person name="Steenwyk J.L."/>
            <person name="Rokas A."/>
            <person name="Carro J."/>
            <person name="Camarero S."/>
            <person name="Ferreira P."/>
            <person name="Molpeceres G."/>
            <person name="Ruiz-Duenas F.J."/>
            <person name="Serrano A."/>
            <person name="Henrissat B."/>
            <person name="Drula E."/>
            <person name="Hughes K.W."/>
            <person name="Mata J.L."/>
            <person name="Ishikawa N.K."/>
            <person name="Vargas-Isla R."/>
            <person name="Ushijima S."/>
            <person name="Smith C.A."/>
            <person name="Ahrendt S."/>
            <person name="Andreopoulos W."/>
            <person name="He G."/>
            <person name="Labutti K."/>
            <person name="Lipzen A."/>
            <person name="Ng V."/>
            <person name="Sandor L."/>
            <person name="Barry K."/>
            <person name="Martinez A.T."/>
            <person name="Xiao Y."/>
            <person name="Gibbons J.G."/>
            <person name="Terashima K."/>
            <person name="Hibbett D.S."/>
            <person name="Grigoriev I.V."/>
        </authorList>
    </citation>
    <scope>NUCLEOTIDE SEQUENCE</scope>
    <source>
        <strain evidence="4">TFB10291</strain>
    </source>
</reference>
<accession>A0AA38KLM0</accession>
<dbReference type="GO" id="GO:0005737">
    <property type="term" value="C:cytoplasm"/>
    <property type="evidence" value="ECO:0007669"/>
    <property type="project" value="TreeGrafter"/>
</dbReference>
<comment type="caution">
    <text evidence="4">The sequence shown here is derived from an EMBL/GenBank/DDBJ whole genome shotgun (WGS) entry which is preliminary data.</text>
</comment>
<gene>
    <name evidence="4" type="ORF">GGU10DRAFT_413227</name>
</gene>
<dbReference type="PANTHER" id="PTHR43900">
    <property type="entry name" value="GLUTATHIONE S-TRANSFERASE RHO"/>
    <property type="match status" value="1"/>
</dbReference>
<keyword evidence="2" id="KW-0808">Transferase</keyword>
<keyword evidence="5" id="KW-1185">Reference proteome</keyword>
<dbReference type="GO" id="GO:0004364">
    <property type="term" value="F:glutathione transferase activity"/>
    <property type="evidence" value="ECO:0007669"/>
    <property type="project" value="UniProtKB-EC"/>
</dbReference>
<dbReference type="InterPro" id="IPR004045">
    <property type="entry name" value="Glutathione_S-Trfase_N"/>
</dbReference>
<dbReference type="SUPFAM" id="SSF52833">
    <property type="entry name" value="Thioredoxin-like"/>
    <property type="match status" value="1"/>
</dbReference>
<proteinExistence type="predicted"/>
<dbReference type="GO" id="GO:0006749">
    <property type="term" value="P:glutathione metabolic process"/>
    <property type="evidence" value="ECO:0007669"/>
    <property type="project" value="TreeGrafter"/>
</dbReference>
<evidence type="ECO:0000259" key="3">
    <source>
        <dbReference type="PROSITE" id="PS50404"/>
    </source>
</evidence>
<dbReference type="GO" id="GO:0043295">
    <property type="term" value="F:glutathione binding"/>
    <property type="evidence" value="ECO:0007669"/>
    <property type="project" value="TreeGrafter"/>
</dbReference>
<protein>
    <recommendedName>
        <fullName evidence="1">glutathione transferase</fullName>
        <ecNumber evidence="1">2.5.1.18</ecNumber>
    </recommendedName>
</protein>
<dbReference type="EMBL" id="MU793612">
    <property type="protein sequence ID" value="KAJ3781035.1"/>
    <property type="molecule type" value="Genomic_DNA"/>
</dbReference>
<sequence>MQPWGLLPVLEEENGFRLHESRTICRYITEKYADQGTQLPMDLEARGLFEQGLAMEAGAVDPCVFAALNEKLFKPFKTGAPCGDELYIVLLKRVELVLDVYEVILGEQRYIRENSRRHLYVMAYGAARATYENPADPHRHPDRLLRLLLQQAGSRSCEDLQQCQDHIRHVLEQANVIKSRVESADMQKGD</sequence>
<feature type="domain" description="GST N-terminal" evidence="3">
    <location>
        <begin position="1"/>
        <end position="36"/>
    </location>
</feature>
<organism evidence="4 5">
    <name type="scientific">Lentinula aff. detonsa</name>
    <dbReference type="NCBI Taxonomy" id="2804958"/>
    <lineage>
        <taxon>Eukaryota</taxon>
        <taxon>Fungi</taxon>
        <taxon>Dikarya</taxon>
        <taxon>Basidiomycota</taxon>
        <taxon>Agaricomycotina</taxon>
        <taxon>Agaricomycetes</taxon>
        <taxon>Agaricomycetidae</taxon>
        <taxon>Agaricales</taxon>
        <taxon>Marasmiineae</taxon>
        <taxon>Omphalotaceae</taxon>
        <taxon>Lentinula</taxon>
    </lineage>
</organism>
<dbReference type="AlphaFoldDB" id="A0AA38KLM0"/>
<dbReference type="PROSITE" id="PS50404">
    <property type="entry name" value="GST_NTER"/>
    <property type="match status" value="1"/>
</dbReference>
<dbReference type="Gene3D" id="1.20.1050.10">
    <property type="match status" value="1"/>
</dbReference>
<dbReference type="InterPro" id="IPR036249">
    <property type="entry name" value="Thioredoxin-like_sf"/>
</dbReference>
<name>A0AA38KLM0_9AGAR</name>
<dbReference type="Proteomes" id="UP001163798">
    <property type="component" value="Unassembled WGS sequence"/>
</dbReference>
<evidence type="ECO:0000313" key="4">
    <source>
        <dbReference type="EMBL" id="KAJ3781035.1"/>
    </source>
</evidence>
<evidence type="ECO:0000313" key="5">
    <source>
        <dbReference type="Proteomes" id="UP001163798"/>
    </source>
</evidence>